<evidence type="ECO:0000313" key="1">
    <source>
        <dbReference type="EMBL" id="OQP51323.1"/>
    </source>
</evidence>
<comment type="caution">
    <text evidence="1">The sequence shown here is derived from an EMBL/GenBank/DDBJ whole genome shotgun (WGS) entry which is preliminary data.</text>
</comment>
<sequence>MKKIYLIYLPAFLLLISACKKDKSTPPIENLLTSKNWTLFDYYAPNYINFSPHFEGTLSFKRGGQAGYTDTIGQLYSGTWEHIYHDDTEKHSLYIKLVNPATQDEIIEYYDHIEFLDDRHFTAYVYAGFSENYFQFQEKR</sequence>
<keyword evidence="2" id="KW-1185">Reference proteome</keyword>
<dbReference type="RefSeq" id="WP_081198544.1">
    <property type="nucleotide sequence ID" value="NZ_FOCZ01000014.1"/>
</dbReference>
<dbReference type="AlphaFoldDB" id="A0A1V9EYT2"/>
<proteinExistence type="predicted"/>
<reference evidence="2" key="1">
    <citation type="submission" date="2016-04" db="EMBL/GenBank/DDBJ databases">
        <authorList>
            <person name="Chen L."/>
            <person name="Zhuang W."/>
            <person name="Wang G."/>
        </authorList>
    </citation>
    <scope>NUCLEOTIDE SEQUENCE [LARGE SCALE GENOMIC DNA]</scope>
    <source>
        <strain evidence="2">17621</strain>
    </source>
</reference>
<dbReference type="Proteomes" id="UP000192610">
    <property type="component" value="Unassembled WGS sequence"/>
</dbReference>
<evidence type="ECO:0008006" key="3">
    <source>
        <dbReference type="Google" id="ProtNLM"/>
    </source>
</evidence>
<dbReference type="EMBL" id="LVXG01000011">
    <property type="protein sequence ID" value="OQP51323.1"/>
    <property type="molecule type" value="Genomic_DNA"/>
</dbReference>
<protein>
    <recommendedName>
        <fullName evidence="3">Lipocalin-like domain-containing protein</fullName>
    </recommendedName>
</protein>
<organism evidence="1 2">
    <name type="scientific">Niastella yeongjuensis</name>
    <dbReference type="NCBI Taxonomy" id="354355"/>
    <lineage>
        <taxon>Bacteria</taxon>
        <taxon>Pseudomonadati</taxon>
        <taxon>Bacteroidota</taxon>
        <taxon>Chitinophagia</taxon>
        <taxon>Chitinophagales</taxon>
        <taxon>Chitinophagaceae</taxon>
        <taxon>Niastella</taxon>
    </lineage>
</organism>
<dbReference type="PROSITE" id="PS51257">
    <property type="entry name" value="PROKAR_LIPOPROTEIN"/>
    <property type="match status" value="1"/>
</dbReference>
<accession>A0A1V9EYT2</accession>
<gene>
    <name evidence="1" type="ORF">A4H97_27485</name>
</gene>
<dbReference type="OrthoDB" id="667349at2"/>
<evidence type="ECO:0000313" key="2">
    <source>
        <dbReference type="Proteomes" id="UP000192610"/>
    </source>
</evidence>
<name>A0A1V9EYT2_9BACT</name>